<sequence length="203" mass="21247">MDSDAVLPLAAVATTLALFGTSIVSARRYIATSSTAGESHIPFLAQFANCSLWIKYALATADPPVLIVNLAGAACSLYAAHSFWSASTHESRQIVEKHLAIAVVALVVALYYVKAWDPDALGFFAASGSIAMFASPLAGLATAISTKSTLHMSLPLSLASTVVPLLWTLYGLSRTDPVMYVPNAIATVLGGIGLALFAVYGRR</sequence>
<evidence type="ECO:0000256" key="2">
    <source>
        <dbReference type="ARBA" id="ARBA00004653"/>
    </source>
</evidence>
<evidence type="ECO:0000313" key="14">
    <source>
        <dbReference type="EMBL" id="KXS09204.1"/>
    </source>
</evidence>
<feature type="transmembrane region" description="Helical" evidence="13">
    <location>
        <begin position="98"/>
        <end position="114"/>
    </location>
</feature>
<dbReference type="PANTHER" id="PTHR10791">
    <property type="entry name" value="RAG1-ACTIVATING PROTEIN 1"/>
    <property type="match status" value="1"/>
</dbReference>
<evidence type="ECO:0000256" key="3">
    <source>
        <dbReference type="ARBA" id="ARBA00007809"/>
    </source>
</evidence>
<evidence type="ECO:0000256" key="8">
    <source>
        <dbReference type="ARBA" id="ARBA00022692"/>
    </source>
</evidence>
<comment type="similarity">
    <text evidence="3">Belongs to the SWEET sugar transporter family.</text>
</comment>
<evidence type="ECO:0000256" key="6">
    <source>
        <dbReference type="ARBA" id="ARBA00022475"/>
    </source>
</evidence>
<keyword evidence="7" id="KW-0762">Sugar transport</keyword>
<protein>
    <recommendedName>
        <fullName evidence="4">Sugar transporter SWEET1</fullName>
    </recommendedName>
</protein>
<evidence type="ECO:0000256" key="13">
    <source>
        <dbReference type="SAM" id="Phobius"/>
    </source>
</evidence>
<evidence type="ECO:0000256" key="11">
    <source>
        <dbReference type="ARBA" id="ARBA00023034"/>
    </source>
</evidence>
<accession>A0A138ZXJ9</accession>
<feature type="transmembrane region" description="Helical" evidence="13">
    <location>
        <begin position="120"/>
        <end position="141"/>
    </location>
</feature>
<evidence type="ECO:0000256" key="9">
    <source>
        <dbReference type="ARBA" id="ARBA00022737"/>
    </source>
</evidence>
<evidence type="ECO:0000313" key="15">
    <source>
        <dbReference type="Proteomes" id="UP000070544"/>
    </source>
</evidence>
<dbReference type="InterPro" id="IPR047664">
    <property type="entry name" value="SWEET"/>
</dbReference>
<evidence type="ECO:0000256" key="4">
    <source>
        <dbReference type="ARBA" id="ARBA00021741"/>
    </source>
</evidence>
<gene>
    <name evidence="14" type="ORF">M427DRAFT_75834</name>
</gene>
<dbReference type="EMBL" id="KQ965881">
    <property type="protein sequence ID" value="KXS09204.1"/>
    <property type="molecule type" value="Genomic_DNA"/>
</dbReference>
<feature type="transmembrane region" description="Helical" evidence="13">
    <location>
        <begin position="65"/>
        <end position="86"/>
    </location>
</feature>
<dbReference type="OrthoDB" id="409725at2759"/>
<keyword evidence="12 13" id="KW-0472">Membrane</keyword>
<dbReference type="PANTHER" id="PTHR10791:SF30">
    <property type="entry name" value="SUGAR TRANSPORTER SWEET1"/>
    <property type="match status" value="1"/>
</dbReference>
<dbReference type="Proteomes" id="UP000070544">
    <property type="component" value="Unassembled WGS sequence"/>
</dbReference>
<keyword evidence="15" id="KW-1185">Reference proteome</keyword>
<dbReference type="FunFam" id="1.20.1280.290:FF:000004">
    <property type="entry name" value="Sugar transporter SWEET"/>
    <property type="match status" value="1"/>
</dbReference>
<keyword evidence="5" id="KW-0813">Transport</keyword>
<keyword evidence="6" id="KW-1003">Cell membrane</keyword>
<dbReference type="GO" id="GO:0000139">
    <property type="term" value="C:Golgi membrane"/>
    <property type="evidence" value="ECO:0007669"/>
    <property type="project" value="UniProtKB-SubCell"/>
</dbReference>
<dbReference type="OMA" id="CSLWLRY"/>
<dbReference type="GO" id="GO:0005886">
    <property type="term" value="C:plasma membrane"/>
    <property type="evidence" value="ECO:0007669"/>
    <property type="project" value="UniProtKB-SubCell"/>
</dbReference>
<feature type="transmembrane region" description="Helical" evidence="13">
    <location>
        <begin position="178"/>
        <end position="200"/>
    </location>
</feature>
<dbReference type="GO" id="GO:0051119">
    <property type="term" value="F:sugar transmembrane transporter activity"/>
    <property type="evidence" value="ECO:0007669"/>
    <property type="project" value="InterPro"/>
</dbReference>
<evidence type="ECO:0000256" key="5">
    <source>
        <dbReference type="ARBA" id="ARBA00022448"/>
    </source>
</evidence>
<keyword evidence="10 13" id="KW-1133">Transmembrane helix</keyword>
<evidence type="ECO:0000256" key="1">
    <source>
        <dbReference type="ARBA" id="ARBA00004651"/>
    </source>
</evidence>
<name>A0A138ZXJ9_GONPJ</name>
<dbReference type="AlphaFoldDB" id="A0A138ZXJ9"/>
<comment type="subcellular location">
    <subcellularLocation>
        <location evidence="1">Cell membrane</location>
        <topology evidence="1">Multi-pass membrane protein</topology>
    </subcellularLocation>
    <subcellularLocation>
        <location evidence="2">Golgi apparatus membrane</location>
        <topology evidence="2">Multi-pass membrane protein</topology>
    </subcellularLocation>
</comment>
<evidence type="ECO:0000256" key="7">
    <source>
        <dbReference type="ARBA" id="ARBA00022597"/>
    </source>
</evidence>
<reference evidence="14 15" key="1">
    <citation type="journal article" date="2015" name="Genome Biol. Evol.">
        <title>Phylogenomic analyses indicate that early fungi evolved digesting cell walls of algal ancestors of land plants.</title>
        <authorList>
            <person name="Chang Y."/>
            <person name="Wang S."/>
            <person name="Sekimoto S."/>
            <person name="Aerts A.L."/>
            <person name="Choi C."/>
            <person name="Clum A."/>
            <person name="LaButti K.M."/>
            <person name="Lindquist E.A."/>
            <person name="Yee Ngan C."/>
            <person name="Ohm R.A."/>
            <person name="Salamov A.A."/>
            <person name="Grigoriev I.V."/>
            <person name="Spatafora J.W."/>
            <person name="Berbee M.L."/>
        </authorList>
    </citation>
    <scope>NUCLEOTIDE SEQUENCE [LARGE SCALE GENOMIC DNA]</scope>
    <source>
        <strain evidence="14 15">JEL478</strain>
    </source>
</reference>
<dbReference type="InterPro" id="IPR004316">
    <property type="entry name" value="SWEET_rpt"/>
</dbReference>
<dbReference type="Pfam" id="PF03083">
    <property type="entry name" value="MtN3_slv"/>
    <property type="match status" value="2"/>
</dbReference>
<proteinExistence type="inferred from homology"/>
<evidence type="ECO:0000256" key="10">
    <source>
        <dbReference type="ARBA" id="ARBA00022989"/>
    </source>
</evidence>
<organism evidence="14 15">
    <name type="scientific">Gonapodya prolifera (strain JEL478)</name>
    <name type="common">Monoblepharis prolifera</name>
    <dbReference type="NCBI Taxonomy" id="1344416"/>
    <lineage>
        <taxon>Eukaryota</taxon>
        <taxon>Fungi</taxon>
        <taxon>Fungi incertae sedis</taxon>
        <taxon>Chytridiomycota</taxon>
        <taxon>Chytridiomycota incertae sedis</taxon>
        <taxon>Monoblepharidomycetes</taxon>
        <taxon>Monoblepharidales</taxon>
        <taxon>Gonapodyaceae</taxon>
        <taxon>Gonapodya</taxon>
    </lineage>
</organism>
<evidence type="ECO:0000256" key="12">
    <source>
        <dbReference type="ARBA" id="ARBA00023136"/>
    </source>
</evidence>
<keyword evidence="8 13" id="KW-0812">Transmembrane</keyword>
<dbReference type="Gene3D" id="1.20.1280.290">
    <property type="match status" value="2"/>
</dbReference>
<keyword evidence="9" id="KW-0677">Repeat</keyword>
<keyword evidence="11" id="KW-0333">Golgi apparatus</keyword>